<dbReference type="EC" id="3.2.1.22" evidence="3 8"/>
<feature type="domain" description="Glycosyl hydrolase family 98 putative carbohydrate-binding module" evidence="9">
    <location>
        <begin position="406"/>
        <end position="550"/>
    </location>
</feature>
<comment type="similarity">
    <text evidence="2 8">Belongs to the glycosyl hydrolase 27 family.</text>
</comment>
<dbReference type="CDD" id="cd14792">
    <property type="entry name" value="GH27"/>
    <property type="match status" value="1"/>
</dbReference>
<dbReference type="InterPro" id="IPR017853">
    <property type="entry name" value="GH"/>
</dbReference>
<accession>A0A1F7GJ91</accession>
<dbReference type="AlphaFoldDB" id="A0A1F7GJ91"/>
<keyword evidence="7 8" id="KW-0326">Glycosidase</keyword>
<dbReference type="FunFam" id="2.60.40.1180:FF:000008">
    <property type="entry name" value="Alpha-galactosidase"/>
    <property type="match status" value="1"/>
</dbReference>
<evidence type="ECO:0000313" key="11">
    <source>
        <dbReference type="Proteomes" id="UP000176850"/>
    </source>
</evidence>
<dbReference type="GO" id="GO:0016052">
    <property type="term" value="P:carbohydrate catabolic process"/>
    <property type="evidence" value="ECO:0007669"/>
    <property type="project" value="UniProtKB-ARBA"/>
</dbReference>
<dbReference type="InterPro" id="IPR013222">
    <property type="entry name" value="Glyco_hyd_98_carb-bd"/>
</dbReference>
<dbReference type="PROSITE" id="PS00512">
    <property type="entry name" value="ALPHA_GALACTOSIDASE"/>
    <property type="match status" value="1"/>
</dbReference>
<name>A0A1F7GJ91_9BACT</name>
<dbReference type="PANTHER" id="PTHR11452:SF75">
    <property type="entry name" value="ALPHA-GALACTOSIDASE MEL1"/>
    <property type="match status" value="1"/>
</dbReference>
<dbReference type="SUPFAM" id="SSF51011">
    <property type="entry name" value="Glycosyl hydrolase domain"/>
    <property type="match status" value="1"/>
</dbReference>
<evidence type="ECO:0000256" key="5">
    <source>
        <dbReference type="ARBA" id="ARBA00022801"/>
    </source>
</evidence>
<reference evidence="10 11" key="1">
    <citation type="journal article" date="2016" name="Nat. Commun.">
        <title>Thousands of microbial genomes shed light on interconnected biogeochemical processes in an aquifer system.</title>
        <authorList>
            <person name="Anantharaman K."/>
            <person name="Brown C.T."/>
            <person name="Hug L.A."/>
            <person name="Sharon I."/>
            <person name="Castelle C.J."/>
            <person name="Probst A.J."/>
            <person name="Thomas B.C."/>
            <person name="Singh A."/>
            <person name="Wilkins M.J."/>
            <person name="Karaoz U."/>
            <person name="Brodie E.L."/>
            <person name="Williams K.H."/>
            <person name="Hubbard S.S."/>
            <person name="Banfield J.F."/>
        </authorList>
    </citation>
    <scope>NUCLEOTIDE SEQUENCE [LARGE SCALE GENOMIC DNA]</scope>
</reference>
<comment type="catalytic activity">
    <reaction evidence="1 8">
        <text>Hydrolysis of terminal, non-reducing alpha-D-galactose residues in alpha-D-galactosides, including galactose oligosaccharides, galactomannans and galactolipids.</text>
        <dbReference type="EC" id="3.2.1.22"/>
    </reaction>
</comment>
<dbReference type="Pfam" id="PF17801">
    <property type="entry name" value="Melibiase_C"/>
    <property type="match status" value="1"/>
</dbReference>
<dbReference type="Pfam" id="PF08305">
    <property type="entry name" value="NPCBM"/>
    <property type="match status" value="1"/>
</dbReference>
<evidence type="ECO:0000256" key="1">
    <source>
        <dbReference type="ARBA" id="ARBA00001255"/>
    </source>
</evidence>
<dbReference type="SUPFAM" id="SSF49785">
    <property type="entry name" value="Galactose-binding domain-like"/>
    <property type="match status" value="1"/>
</dbReference>
<comment type="caution">
    <text evidence="10">The sequence shown here is derived from an EMBL/GenBank/DDBJ whole genome shotgun (WGS) entry which is preliminary data.</text>
</comment>
<protein>
    <recommendedName>
        <fullName evidence="3 8">Alpha-galactosidase</fullName>
        <ecNumber evidence="3 8">3.2.1.22</ecNumber>
    </recommendedName>
    <alternativeName>
        <fullName evidence="8">Melibiase</fullName>
    </alternativeName>
</protein>
<dbReference type="InterPro" id="IPR002241">
    <property type="entry name" value="Glyco_hydro_27"/>
</dbReference>
<dbReference type="SMART" id="SM00776">
    <property type="entry name" value="NPCBM"/>
    <property type="match status" value="1"/>
</dbReference>
<dbReference type="InterPro" id="IPR038637">
    <property type="entry name" value="NPCBM_sf"/>
</dbReference>
<evidence type="ECO:0000256" key="6">
    <source>
        <dbReference type="ARBA" id="ARBA00023157"/>
    </source>
</evidence>
<dbReference type="Gene3D" id="2.60.120.1060">
    <property type="entry name" value="NPCBM/NEW2 domain"/>
    <property type="match status" value="1"/>
</dbReference>
<evidence type="ECO:0000256" key="2">
    <source>
        <dbReference type="ARBA" id="ARBA00009743"/>
    </source>
</evidence>
<evidence type="ECO:0000256" key="8">
    <source>
        <dbReference type="RuleBase" id="RU361168"/>
    </source>
</evidence>
<dbReference type="InterPro" id="IPR008979">
    <property type="entry name" value="Galactose-bd-like_sf"/>
</dbReference>
<keyword evidence="5 8" id="KW-0378">Hydrolase</keyword>
<keyword evidence="6 8" id="KW-1015">Disulfide bond</keyword>
<evidence type="ECO:0000256" key="3">
    <source>
        <dbReference type="ARBA" id="ARBA00012755"/>
    </source>
</evidence>
<organism evidence="10 11">
    <name type="scientific">Candidatus Roizmanbacteria bacterium RIFCSPHIGHO2_01_FULL_39_24</name>
    <dbReference type="NCBI Taxonomy" id="1802032"/>
    <lineage>
        <taxon>Bacteria</taxon>
        <taxon>Candidatus Roizmaniibacteriota</taxon>
    </lineage>
</organism>
<dbReference type="Gene3D" id="2.60.40.1180">
    <property type="entry name" value="Golgi alpha-mannosidase II"/>
    <property type="match status" value="1"/>
</dbReference>
<dbReference type="EMBL" id="MFZH01000019">
    <property type="protein sequence ID" value="OGK19090.1"/>
    <property type="molecule type" value="Genomic_DNA"/>
</dbReference>
<dbReference type="FunFam" id="3.20.20.70:FF:000202">
    <property type="entry name" value="Alpha-galactosidase"/>
    <property type="match status" value="1"/>
</dbReference>
<dbReference type="Proteomes" id="UP000176850">
    <property type="component" value="Unassembled WGS sequence"/>
</dbReference>
<dbReference type="PANTHER" id="PTHR11452">
    <property type="entry name" value="ALPHA-GALACTOSIDASE/ALPHA-N-ACETYLGALACTOSAMINIDASE"/>
    <property type="match status" value="1"/>
</dbReference>
<dbReference type="PRINTS" id="PR00740">
    <property type="entry name" value="GLHYDRLASE27"/>
</dbReference>
<dbReference type="InterPro" id="IPR013785">
    <property type="entry name" value="Aldolase_TIM"/>
</dbReference>
<dbReference type="Pfam" id="PF16499">
    <property type="entry name" value="Melibiase_2"/>
    <property type="match status" value="1"/>
</dbReference>
<sequence>MKIVRKINFFLYSALLVTFSISILLLAKQASALNNGLALTPSMGWNPWNKFGCNISEQIVKEITDAIVSNDMQAAGYEYINLDDCWQVSRDSNGNIMADPQTFPSGIKALVDYVHSKGLKFGIYTSAGSKTCQERPGSLDYEYKDAATYAAWGVDYVKVDWCFTDDVGLNPQTQYTLWRDAIAASGRPMVFSITSWGRGLPWLWGETTGNLWRTTEDIADNWTSMLKIADRNWHHASFAEPGGWNDPDMLEVGNGGMTLIEYRTHFSLWVIMAAPLIAGNDPRTMSAEIKEILTNPEVIAVAKDPAGIPGMVVWDNYAGLQVWSRKLQTAGERAVVLLNRTLNSATITANWQDLGLAPGTNATVRDLWTKADLGVYTDKFSVSVAPHGVVMVKIVGTEGTPPPKPAVTTGYLSDQSWFYATNFWGTVERNMSNGEQAPKDGRTITLQGKKYAKGIGVHAYSDVRFYLAGNCKTFSAKVGVDDEVKNKGSVIFQVYADGIKLYDSGVMYGNTATKTVNVDISEKQEFRLYVTSDANVDYDHADWADAKATCN</sequence>
<dbReference type="SUPFAM" id="SSF51445">
    <property type="entry name" value="(Trans)glycosidases"/>
    <property type="match status" value="1"/>
</dbReference>
<evidence type="ECO:0000256" key="7">
    <source>
        <dbReference type="ARBA" id="ARBA00023295"/>
    </source>
</evidence>
<dbReference type="InterPro" id="IPR013780">
    <property type="entry name" value="Glyco_hydro_b"/>
</dbReference>
<dbReference type="InterPro" id="IPR000111">
    <property type="entry name" value="Glyco_hydro_27/36_CS"/>
</dbReference>
<keyword evidence="4" id="KW-0732">Signal</keyword>
<evidence type="ECO:0000259" key="9">
    <source>
        <dbReference type="SMART" id="SM00776"/>
    </source>
</evidence>
<dbReference type="InterPro" id="IPR041233">
    <property type="entry name" value="Melibiase_C"/>
</dbReference>
<gene>
    <name evidence="10" type="ORF">A2799_04825</name>
</gene>
<dbReference type="Gene3D" id="3.20.20.70">
    <property type="entry name" value="Aldolase class I"/>
    <property type="match status" value="1"/>
</dbReference>
<evidence type="ECO:0000256" key="4">
    <source>
        <dbReference type="ARBA" id="ARBA00022729"/>
    </source>
</evidence>
<evidence type="ECO:0000313" key="10">
    <source>
        <dbReference type="EMBL" id="OGK19090.1"/>
    </source>
</evidence>
<proteinExistence type="inferred from homology"/>
<dbReference type="GO" id="GO:0004557">
    <property type="term" value="F:alpha-galactosidase activity"/>
    <property type="evidence" value="ECO:0007669"/>
    <property type="project" value="UniProtKB-EC"/>
</dbReference>